<sequence>MSLLKRLWQAIKSFLLGSGRRVEDEDEASFPRIDPDKIKADLKVIETARTHGEKGVPDFKNTQLTETEHQIKGTVGKLRQATLKTGVRWLTQIQARLDGIDLTKEFNHTIQLGDEFVRKADGILSSADGELQESIRIAKARKAILEQFRTNNRLPDAPPKMHGRGDHIFKFSVLVIFCALESFINANFFAQGLAGGFLGGLMMALMAAGLNLVVAFFSGRVLINKNHVSGVRKTAGWFAGLFGFAWTVCAGIVVAYLRFVLPQVDDDGANQLALVWQNLVAHISPFTDIEGIALCAITVIFGLVAMHHGYTWQDRYPGYEKVYGEYTEASGDVIELIEELRGKLEDEKKSTISQLELKAQKAEESIRYFKSSMGEKSVAKKKVIEHLVLADNTIRALIQAYRYENQLARPADKPRPDYFNDPVELSDQDFPDFGIESDENRLRTQEHMLRQIRDIVEPTRSKIQSSFTAKFDQLKPLESLV</sequence>
<feature type="transmembrane region" description="Helical" evidence="1">
    <location>
        <begin position="279"/>
        <end position="305"/>
    </location>
</feature>
<proteinExistence type="predicted"/>
<protein>
    <recommendedName>
        <fullName evidence="4">Transmembrane protein</fullName>
    </recommendedName>
</protein>
<keyword evidence="1" id="KW-0812">Transmembrane</keyword>
<reference evidence="2 3" key="1">
    <citation type="submission" date="2018-06" db="EMBL/GenBank/DDBJ databases">
        <authorList>
            <consortium name="Pathogen Informatics"/>
            <person name="Doyle S."/>
        </authorList>
    </citation>
    <scope>NUCLEOTIDE SEQUENCE [LARGE SCALE GENOMIC DNA]</scope>
    <source>
        <strain evidence="2 3">NCTC7914</strain>
    </source>
</reference>
<name>A0A379KNM6_PSEPU</name>
<evidence type="ECO:0000313" key="3">
    <source>
        <dbReference type="Proteomes" id="UP000254602"/>
    </source>
</evidence>
<evidence type="ECO:0008006" key="4">
    <source>
        <dbReference type="Google" id="ProtNLM"/>
    </source>
</evidence>
<dbReference type="AlphaFoldDB" id="A0A379KNM6"/>
<dbReference type="RefSeq" id="WP_115274341.1">
    <property type="nucleotide sequence ID" value="NZ_UGUY01000001.1"/>
</dbReference>
<keyword evidence="1" id="KW-1133">Transmembrane helix</keyword>
<feature type="transmembrane region" description="Helical" evidence="1">
    <location>
        <begin position="235"/>
        <end position="259"/>
    </location>
</feature>
<organism evidence="2 3">
    <name type="scientific">Pseudomonas putida</name>
    <name type="common">Arthrobacter siderocapsulatus</name>
    <dbReference type="NCBI Taxonomy" id="303"/>
    <lineage>
        <taxon>Bacteria</taxon>
        <taxon>Pseudomonadati</taxon>
        <taxon>Pseudomonadota</taxon>
        <taxon>Gammaproteobacteria</taxon>
        <taxon>Pseudomonadales</taxon>
        <taxon>Pseudomonadaceae</taxon>
        <taxon>Pseudomonas</taxon>
    </lineage>
</organism>
<gene>
    <name evidence="2" type="ORF">NCTC7914_03189</name>
</gene>
<evidence type="ECO:0000256" key="1">
    <source>
        <dbReference type="SAM" id="Phobius"/>
    </source>
</evidence>
<accession>A0A379KNM6</accession>
<keyword evidence="1" id="KW-0472">Membrane</keyword>
<feature type="transmembrane region" description="Helical" evidence="1">
    <location>
        <begin position="168"/>
        <end position="190"/>
    </location>
</feature>
<evidence type="ECO:0000313" key="2">
    <source>
        <dbReference type="EMBL" id="SUD69055.1"/>
    </source>
</evidence>
<feature type="transmembrane region" description="Helical" evidence="1">
    <location>
        <begin position="196"/>
        <end position="223"/>
    </location>
</feature>
<dbReference type="Proteomes" id="UP000254602">
    <property type="component" value="Unassembled WGS sequence"/>
</dbReference>
<dbReference type="EMBL" id="UGUY01000001">
    <property type="protein sequence ID" value="SUD69055.1"/>
    <property type="molecule type" value="Genomic_DNA"/>
</dbReference>